<dbReference type="Proteomes" id="UP000741013">
    <property type="component" value="Unassembled WGS sequence"/>
</dbReference>
<dbReference type="InterPro" id="IPR050882">
    <property type="entry name" value="Prepilin_peptidase/N-MTase"/>
</dbReference>
<evidence type="ECO:0000313" key="4">
    <source>
        <dbReference type="EMBL" id="MBP2182875.1"/>
    </source>
</evidence>
<dbReference type="GO" id="GO:0004190">
    <property type="term" value="F:aspartic-type endopeptidase activity"/>
    <property type="evidence" value="ECO:0007669"/>
    <property type="project" value="UniProtKB-EC"/>
</dbReference>
<sequence>MDNAVWVPLLGIMGAVAGASMSAVTRHALTVEPPSWWTSPVTGGGATAVLIVMVTLWLPWNAELAVFSALAVFSVPLVVIDIAEHRLPTALLGSCFVTTTAILVVTAWVRADLISAARSVAASIAVTALLLLVALLSGGGLGAGDVKLGGVLGLLSGWVSWSTPVLTLLAATTGAAVLLACRAAISRRWSSSPMAFGPFLLAGVYTALVFQVPT</sequence>
<dbReference type="PANTHER" id="PTHR30487:SF0">
    <property type="entry name" value="PREPILIN LEADER PEPTIDASE_N-METHYLTRANSFERASE-RELATED"/>
    <property type="match status" value="1"/>
</dbReference>
<dbReference type="RefSeq" id="WP_209666119.1">
    <property type="nucleotide sequence ID" value="NZ_JAGGMS010000001.1"/>
</dbReference>
<proteinExistence type="inferred from homology"/>
<evidence type="ECO:0000259" key="3">
    <source>
        <dbReference type="Pfam" id="PF01478"/>
    </source>
</evidence>
<feature type="transmembrane region" description="Helical" evidence="2">
    <location>
        <begin position="89"/>
        <end position="109"/>
    </location>
</feature>
<feature type="transmembrane region" description="Helical" evidence="2">
    <location>
        <begin position="65"/>
        <end position="83"/>
    </location>
</feature>
<keyword evidence="2" id="KW-0472">Membrane</keyword>
<dbReference type="Gene3D" id="1.20.120.1220">
    <property type="match status" value="1"/>
</dbReference>
<keyword evidence="5" id="KW-1185">Reference proteome</keyword>
<feature type="transmembrane region" description="Helical" evidence="2">
    <location>
        <begin position="161"/>
        <end position="181"/>
    </location>
</feature>
<dbReference type="GO" id="GO:0032259">
    <property type="term" value="P:methylation"/>
    <property type="evidence" value="ECO:0007669"/>
    <property type="project" value="UniProtKB-KW"/>
</dbReference>
<protein>
    <submittedName>
        <fullName evidence="4">Leader peptidase (Prepilin peptidase)/N-methyltransferase</fullName>
        <ecNumber evidence="4">2.1.1.-</ecNumber>
        <ecNumber evidence="4">3.4.23.43</ecNumber>
    </submittedName>
</protein>
<evidence type="ECO:0000313" key="5">
    <source>
        <dbReference type="Proteomes" id="UP000741013"/>
    </source>
</evidence>
<dbReference type="EC" id="2.1.1.-" evidence="4"/>
<feature type="transmembrane region" description="Helical" evidence="2">
    <location>
        <begin position="40"/>
        <end position="58"/>
    </location>
</feature>
<accession>A0ABS4PTW4</accession>
<dbReference type="EMBL" id="JAGGMS010000001">
    <property type="protein sequence ID" value="MBP2182875.1"/>
    <property type="molecule type" value="Genomic_DNA"/>
</dbReference>
<evidence type="ECO:0000256" key="2">
    <source>
        <dbReference type="SAM" id="Phobius"/>
    </source>
</evidence>
<keyword evidence="4" id="KW-0489">Methyltransferase</keyword>
<keyword evidence="2" id="KW-0812">Transmembrane</keyword>
<keyword evidence="4" id="KW-0808">Transferase</keyword>
<keyword evidence="4" id="KW-0378">Hydrolase</keyword>
<feature type="domain" description="Prepilin type IV endopeptidase peptidase" evidence="3">
    <location>
        <begin position="70"/>
        <end position="178"/>
    </location>
</feature>
<gene>
    <name evidence="4" type="ORF">JOM49_004401</name>
</gene>
<organism evidence="4 5">
    <name type="scientific">Amycolatopsis magusensis</name>
    <dbReference type="NCBI Taxonomy" id="882444"/>
    <lineage>
        <taxon>Bacteria</taxon>
        <taxon>Bacillati</taxon>
        <taxon>Actinomycetota</taxon>
        <taxon>Actinomycetes</taxon>
        <taxon>Pseudonocardiales</taxon>
        <taxon>Pseudonocardiaceae</taxon>
        <taxon>Amycolatopsis</taxon>
    </lineage>
</organism>
<reference evidence="4 5" key="1">
    <citation type="submission" date="2021-03" db="EMBL/GenBank/DDBJ databases">
        <title>Sequencing the genomes of 1000 actinobacteria strains.</title>
        <authorList>
            <person name="Klenk H.-P."/>
        </authorList>
    </citation>
    <scope>NUCLEOTIDE SEQUENCE [LARGE SCALE GENOMIC DNA]</scope>
    <source>
        <strain evidence="4 5">DSM 45510</strain>
    </source>
</reference>
<dbReference type="Pfam" id="PF01478">
    <property type="entry name" value="Peptidase_A24"/>
    <property type="match status" value="1"/>
</dbReference>
<feature type="transmembrane region" description="Helical" evidence="2">
    <location>
        <begin position="121"/>
        <end position="141"/>
    </location>
</feature>
<dbReference type="GO" id="GO:0008168">
    <property type="term" value="F:methyltransferase activity"/>
    <property type="evidence" value="ECO:0007669"/>
    <property type="project" value="UniProtKB-KW"/>
</dbReference>
<dbReference type="EC" id="3.4.23.43" evidence="4"/>
<dbReference type="InterPro" id="IPR000045">
    <property type="entry name" value="Prepilin_IV_endopep_pep"/>
</dbReference>
<comment type="caution">
    <text evidence="4">The sequence shown here is derived from an EMBL/GenBank/DDBJ whole genome shotgun (WGS) entry which is preliminary data.</text>
</comment>
<name>A0ABS4PTW4_9PSEU</name>
<keyword evidence="2" id="KW-1133">Transmembrane helix</keyword>
<evidence type="ECO:0000256" key="1">
    <source>
        <dbReference type="ARBA" id="ARBA00005801"/>
    </source>
</evidence>
<comment type="similarity">
    <text evidence="1">Belongs to the peptidase A24 family.</text>
</comment>
<dbReference type="PANTHER" id="PTHR30487">
    <property type="entry name" value="TYPE 4 PREPILIN-LIKE PROTEINS LEADER PEPTIDE-PROCESSING ENZYME"/>
    <property type="match status" value="1"/>
</dbReference>
<feature type="transmembrane region" description="Helical" evidence="2">
    <location>
        <begin position="193"/>
        <end position="212"/>
    </location>
</feature>